<dbReference type="SUPFAM" id="SSF56112">
    <property type="entry name" value="Protein kinase-like (PK-like)"/>
    <property type="match status" value="1"/>
</dbReference>
<evidence type="ECO:0008006" key="3">
    <source>
        <dbReference type="Google" id="ProtNLM"/>
    </source>
</evidence>
<keyword evidence="2" id="KW-1185">Reference proteome</keyword>
<dbReference type="Gene3D" id="3.30.200.20">
    <property type="entry name" value="Phosphorylase Kinase, domain 1"/>
    <property type="match status" value="1"/>
</dbReference>
<reference evidence="1 2" key="1">
    <citation type="submission" date="2024-04" db="EMBL/GenBank/DDBJ databases">
        <title>The reference genome of an endangered Asteraceae, Deinandra increscens subsp. villosa, native to the Central Coast of California.</title>
        <authorList>
            <person name="Guilliams M."/>
            <person name="Hasenstab-Lehman K."/>
            <person name="Meyer R."/>
            <person name="Mcevoy S."/>
        </authorList>
    </citation>
    <scope>NUCLEOTIDE SEQUENCE [LARGE SCALE GENOMIC DNA]</scope>
    <source>
        <tissue evidence="1">Leaf</tissue>
    </source>
</reference>
<comment type="caution">
    <text evidence="1">The sequence shown here is derived from an EMBL/GenBank/DDBJ whole genome shotgun (WGS) entry which is preliminary data.</text>
</comment>
<protein>
    <recommendedName>
        <fullName evidence="3">Protein kinase domain-containing protein</fullName>
    </recommendedName>
</protein>
<dbReference type="AlphaFoldDB" id="A0AAP0DQC6"/>
<dbReference type="PANTHER" id="PTHR45621">
    <property type="entry name" value="OS01G0588500 PROTEIN-RELATED"/>
    <property type="match status" value="1"/>
</dbReference>
<gene>
    <name evidence="1" type="ORF">SSX86_003539</name>
</gene>
<dbReference type="EMBL" id="JBCNJP010000007">
    <property type="protein sequence ID" value="KAK9075218.1"/>
    <property type="molecule type" value="Genomic_DNA"/>
</dbReference>
<sequence>MGDNMIMVVDNQETLHHCKKGDILKVFTYDELKCATMGFGYKTRLGEWSFGKVYKGWIDDEVDYSPTDHGTGLPIVVKTFEDHHSKLIHKSKDFTPKLSDYNVSMFKPWFRGGGLDWDIDHPSHRAITRLPFQKKVKMALGIARAIVFLHQTQLQTVSDHSCADGSFLFERCNILLDEDLTPKLSDYNVSMFKPWFRGGLDWDIDHPSHNPPASIFEWRNLVSFTMVLAEILTGEFVSETNPLVKMNNLRHDTRILDDPKSLGSVANICFEICNDVDSESKMLSLLNKFDEQYDNLTRTKMMKKLS</sequence>
<accession>A0AAP0DQC6</accession>
<dbReference type="InterPro" id="IPR011009">
    <property type="entry name" value="Kinase-like_dom_sf"/>
</dbReference>
<organism evidence="1 2">
    <name type="scientific">Deinandra increscens subsp. villosa</name>
    <dbReference type="NCBI Taxonomy" id="3103831"/>
    <lineage>
        <taxon>Eukaryota</taxon>
        <taxon>Viridiplantae</taxon>
        <taxon>Streptophyta</taxon>
        <taxon>Embryophyta</taxon>
        <taxon>Tracheophyta</taxon>
        <taxon>Spermatophyta</taxon>
        <taxon>Magnoliopsida</taxon>
        <taxon>eudicotyledons</taxon>
        <taxon>Gunneridae</taxon>
        <taxon>Pentapetalae</taxon>
        <taxon>asterids</taxon>
        <taxon>campanulids</taxon>
        <taxon>Asterales</taxon>
        <taxon>Asteraceae</taxon>
        <taxon>Asteroideae</taxon>
        <taxon>Heliantheae alliance</taxon>
        <taxon>Madieae</taxon>
        <taxon>Madiinae</taxon>
        <taxon>Deinandra</taxon>
    </lineage>
</organism>
<dbReference type="InterPro" id="IPR050823">
    <property type="entry name" value="Plant_Ser_Thr_Prot_Kinase"/>
</dbReference>
<evidence type="ECO:0000313" key="1">
    <source>
        <dbReference type="EMBL" id="KAK9075218.1"/>
    </source>
</evidence>
<proteinExistence type="predicted"/>
<evidence type="ECO:0000313" key="2">
    <source>
        <dbReference type="Proteomes" id="UP001408789"/>
    </source>
</evidence>
<name>A0AAP0DQC6_9ASTR</name>
<dbReference type="Proteomes" id="UP001408789">
    <property type="component" value="Unassembled WGS sequence"/>
</dbReference>